<dbReference type="InterPro" id="IPR013785">
    <property type="entry name" value="Aldolase_TIM"/>
</dbReference>
<dbReference type="GO" id="GO:0046872">
    <property type="term" value="F:metal ion binding"/>
    <property type="evidence" value="ECO:0007669"/>
    <property type="project" value="UniProtKB-KW"/>
</dbReference>
<reference evidence="14 15" key="1">
    <citation type="submission" date="2019-10" db="EMBL/GenBank/DDBJ databases">
        <title>New genus of Silvanigrellaceae.</title>
        <authorList>
            <person name="Pitt A."/>
            <person name="Hahn M.W."/>
        </authorList>
    </citation>
    <scope>NUCLEOTIDE SEQUENCE [LARGE SCALE GENOMIC DNA]</scope>
    <source>
        <strain evidence="14 15">33A1-SZDP</strain>
    </source>
</reference>
<protein>
    <submittedName>
        <fullName evidence="14">KamA family radical SAM protein</fullName>
    </submittedName>
</protein>
<evidence type="ECO:0000256" key="11">
    <source>
        <dbReference type="PIRSR" id="PIRSR004911-1"/>
    </source>
</evidence>
<dbReference type="EMBL" id="WFLN01000009">
    <property type="protein sequence ID" value="KAB8028469.1"/>
    <property type="molecule type" value="Genomic_DNA"/>
</dbReference>
<comment type="similarity">
    <text evidence="3">Belongs to the radical SAM superfamily. KamA family.</text>
</comment>
<evidence type="ECO:0000256" key="2">
    <source>
        <dbReference type="ARBA" id="ARBA00001966"/>
    </source>
</evidence>
<dbReference type="CDD" id="cd01335">
    <property type="entry name" value="Radical_SAM"/>
    <property type="match status" value="1"/>
</dbReference>
<evidence type="ECO:0000256" key="9">
    <source>
        <dbReference type="ARBA" id="ARBA00023014"/>
    </source>
</evidence>
<feature type="binding site" evidence="11">
    <location>
        <position position="146"/>
    </location>
    <ligand>
        <name>[4Fe-4S] cluster</name>
        <dbReference type="ChEBI" id="CHEBI:49883"/>
        <note>4Fe-4S-S-AdoMet</note>
    </ligand>
</feature>
<comment type="cofactor">
    <cofactor evidence="2">
        <name>[4Fe-4S] cluster</name>
        <dbReference type="ChEBI" id="CHEBI:49883"/>
    </cofactor>
</comment>
<evidence type="ECO:0000256" key="4">
    <source>
        <dbReference type="ARBA" id="ARBA00022485"/>
    </source>
</evidence>
<evidence type="ECO:0000256" key="12">
    <source>
        <dbReference type="PIRSR" id="PIRSR603739-50"/>
    </source>
</evidence>
<dbReference type="GO" id="GO:0051539">
    <property type="term" value="F:4 iron, 4 sulfur cluster binding"/>
    <property type="evidence" value="ECO:0007669"/>
    <property type="project" value="UniProtKB-KW"/>
</dbReference>
<evidence type="ECO:0000259" key="13">
    <source>
        <dbReference type="PROSITE" id="PS51918"/>
    </source>
</evidence>
<accession>A0A833JBQ6</accession>
<dbReference type="Pfam" id="PF04055">
    <property type="entry name" value="Radical_SAM"/>
    <property type="match status" value="1"/>
</dbReference>
<evidence type="ECO:0000313" key="14">
    <source>
        <dbReference type="EMBL" id="KAB8028469.1"/>
    </source>
</evidence>
<keyword evidence="8" id="KW-0408">Iron</keyword>
<dbReference type="NCBIfam" id="TIGR00238">
    <property type="entry name" value="KamA family radical SAM protein"/>
    <property type="match status" value="1"/>
</dbReference>
<dbReference type="InterPro" id="IPR007197">
    <property type="entry name" value="rSAM"/>
</dbReference>
<evidence type="ECO:0000256" key="1">
    <source>
        <dbReference type="ARBA" id="ARBA00001933"/>
    </source>
</evidence>
<dbReference type="RefSeq" id="WP_152213620.1">
    <property type="nucleotide sequence ID" value="NZ_WFLN01000009.1"/>
</dbReference>
<dbReference type="SFLD" id="SFLDG01070">
    <property type="entry name" value="PLP-dependent"/>
    <property type="match status" value="1"/>
</dbReference>
<evidence type="ECO:0000256" key="5">
    <source>
        <dbReference type="ARBA" id="ARBA00022691"/>
    </source>
</evidence>
<feature type="domain" description="Radical SAM core" evidence="13">
    <location>
        <begin position="128"/>
        <end position="340"/>
    </location>
</feature>
<dbReference type="GO" id="GO:0016853">
    <property type="term" value="F:isomerase activity"/>
    <property type="evidence" value="ECO:0007669"/>
    <property type="project" value="UniProtKB-KW"/>
</dbReference>
<feature type="binding site" evidence="11">
    <location>
        <position position="149"/>
    </location>
    <ligand>
        <name>[4Fe-4S] cluster</name>
        <dbReference type="ChEBI" id="CHEBI:49883"/>
        <note>4Fe-4S-S-AdoMet</note>
    </ligand>
</feature>
<dbReference type="PANTHER" id="PTHR30538:SF1">
    <property type="entry name" value="L-LYSINE 2,3-AMINOMUTASE"/>
    <property type="match status" value="1"/>
</dbReference>
<dbReference type="InterPro" id="IPR025895">
    <property type="entry name" value="LAM_C_dom"/>
</dbReference>
<gene>
    <name evidence="14" type="ORF">GCL57_12140</name>
</gene>
<organism evidence="14 15">
    <name type="scientific">Fluviispira multicolorata</name>
    <dbReference type="NCBI Taxonomy" id="2654512"/>
    <lineage>
        <taxon>Bacteria</taxon>
        <taxon>Pseudomonadati</taxon>
        <taxon>Bdellovibrionota</taxon>
        <taxon>Oligoflexia</taxon>
        <taxon>Silvanigrellales</taxon>
        <taxon>Silvanigrellaceae</taxon>
        <taxon>Fluviispira</taxon>
    </lineage>
</organism>
<comment type="caution">
    <text evidence="14">The sequence shown here is derived from an EMBL/GenBank/DDBJ whole genome shotgun (WGS) entry which is preliminary data.</text>
</comment>
<dbReference type="InterPro" id="IPR058240">
    <property type="entry name" value="rSAM_sf"/>
</dbReference>
<feature type="binding site" evidence="11">
    <location>
        <position position="142"/>
    </location>
    <ligand>
        <name>[4Fe-4S] cluster</name>
        <dbReference type="ChEBI" id="CHEBI:49883"/>
        <note>4Fe-4S-S-AdoMet</note>
    </ligand>
</feature>
<evidence type="ECO:0000256" key="10">
    <source>
        <dbReference type="ARBA" id="ARBA00023235"/>
    </source>
</evidence>
<dbReference type="AlphaFoldDB" id="A0A833JBQ6"/>
<evidence type="ECO:0000256" key="8">
    <source>
        <dbReference type="ARBA" id="ARBA00023004"/>
    </source>
</evidence>
<keyword evidence="4 11" id="KW-0004">4Fe-4S</keyword>
<comment type="cofactor">
    <cofactor evidence="1 12">
        <name>pyridoxal 5'-phosphate</name>
        <dbReference type="ChEBI" id="CHEBI:597326"/>
    </cofactor>
</comment>
<keyword evidence="7 12" id="KW-0663">Pyridoxal phosphate</keyword>
<keyword evidence="15" id="KW-1185">Reference proteome</keyword>
<dbReference type="PANTHER" id="PTHR30538">
    <property type="entry name" value="LYSINE 2,3-AMINOMUTASE-RELATED"/>
    <property type="match status" value="1"/>
</dbReference>
<keyword evidence="10" id="KW-0413">Isomerase</keyword>
<sequence length="412" mass="46997">MPFVTPNNLHKATASNKKCITQFGAKLFGVSEESFANWRWQMKNQVQSADDLINILKVSSNENSAFHELKDKFHAGISPYAIALMDFENEYDPVRLQLMPKMEELKDKYGVPDPLNEVVNSPVKEVVHVYKDRIAWCVAQLCPVYCRYCFRKRRDGEEGLHFNPKIIEKGIEYISSNKNIRDVLITGGDPFIGHDSTIENLLKKLREIPHVEIIRFGTRTPVSLPYRITEEFADMLAKYHPIWINTHFNSVQELTPEAASAIDTLLRKGIPVGNQSVFLKDVNDSVEKMRALVNGLVRLRARPYYIYHPQIVEGSEHLRIPLEKGLDIMRGLRGSTTGFANPQYVLDTPTGKIPLSPNHVLARDGENVIVEQLTKTPWAEPSPLNGYISERPLPEISYPNAQRIFTKNKFEN</sequence>
<dbReference type="Proteomes" id="UP000442694">
    <property type="component" value="Unassembled WGS sequence"/>
</dbReference>
<dbReference type="SFLD" id="SFLDS00029">
    <property type="entry name" value="Radical_SAM"/>
    <property type="match status" value="1"/>
</dbReference>
<evidence type="ECO:0000256" key="7">
    <source>
        <dbReference type="ARBA" id="ARBA00022898"/>
    </source>
</evidence>
<dbReference type="Gene3D" id="3.20.20.70">
    <property type="entry name" value="Aldolase class I"/>
    <property type="match status" value="1"/>
</dbReference>
<keyword evidence="5" id="KW-0949">S-adenosyl-L-methionine</keyword>
<dbReference type="Gene3D" id="6.10.140.1170">
    <property type="match status" value="1"/>
</dbReference>
<dbReference type="Pfam" id="PF12544">
    <property type="entry name" value="LAM_C"/>
    <property type="match status" value="1"/>
</dbReference>
<name>A0A833JBQ6_9BACT</name>
<dbReference type="PIRSF" id="PIRSF004911">
    <property type="entry name" value="DUF160"/>
    <property type="match status" value="1"/>
</dbReference>
<proteinExistence type="inferred from homology"/>
<keyword evidence="6 11" id="KW-0479">Metal-binding</keyword>
<feature type="modified residue" description="N6-(pyridoxal phosphate)lysine" evidence="12">
    <location>
        <position position="352"/>
    </location>
</feature>
<dbReference type="InterPro" id="IPR003739">
    <property type="entry name" value="Lys_aminomutase/Glu_NH3_mut"/>
</dbReference>
<dbReference type="PROSITE" id="PS51918">
    <property type="entry name" value="RADICAL_SAM"/>
    <property type="match status" value="1"/>
</dbReference>
<evidence type="ECO:0000256" key="6">
    <source>
        <dbReference type="ARBA" id="ARBA00022723"/>
    </source>
</evidence>
<dbReference type="SUPFAM" id="SSF102114">
    <property type="entry name" value="Radical SAM enzymes"/>
    <property type="match status" value="1"/>
</dbReference>
<evidence type="ECO:0000256" key="3">
    <source>
        <dbReference type="ARBA" id="ARBA00008703"/>
    </source>
</evidence>
<keyword evidence="9 11" id="KW-0411">Iron-sulfur</keyword>
<evidence type="ECO:0000313" key="15">
    <source>
        <dbReference type="Proteomes" id="UP000442694"/>
    </source>
</evidence>